<comment type="caution">
    <text evidence="1">The sequence shown here is derived from an EMBL/GenBank/DDBJ whole genome shotgun (WGS) entry which is preliminary data.</text>
</comment>
<protein>
    <submittedName>
        <fullName evidence="1">Uncharacterized protein</fullName>
    </submittedName>
</protein>
<name>A1ZGC1_MICM2</name>
<proteinExistence type="predicted"/>
<dbReference type="AlphaFoldDB" id="A1ZGC1"/>
<organism evidence="1 2">
    <name type="scientific">Microscilla marina ATCC 23134</name>
    <dbReference type="NCBI Taxonomy" id="313606"/>
    <lineage>
        <taxon>Bacteria</taxon>
        <taxon>Pseudomonadati</taxon>
        <taxon>Bacteroidota</taxon>
        <taxon>Cytophagia</taxon>
        <taxon>Cytophagales</taxon>
        <taxon>Microscillaceae</taxon>
        <taxon>Microscilla</taxon>
    </lineage>
</organism>
<evidence type="ECO:0000313" key="1">
    <source>
        <dbReference type="EMBL" id="EAY30538.1"/>
    </source>
</evidence>
<dbReference type="Proteomes" id="UP000004095">
    <property type="component" value="Unassembled WGS sequence"/>
</dbReference>
<reference evidence="1 2" key="1">
    <citation type="submission" date="2007-01" db="EMBL/GenBank/DDBJ databases">
        <authorList>
            <person name="Haygood M."/>
            <person name="Podell S."/>
            <person name="Anderson C."/>
            <person name="Hopkinson B."/>
            <person name="Roe K."/>
            <person name="Barbeau K."/>
            <person name="Gaasterland T."/>
            <person name="Ferriera S."/>
            <person name="Johnson J."/>
            <person name="Kravitz S."/>
            <person name="Beeson K."/>
            <person name="Sutton G."/>
            <person name="Rogers Y.-H."/>
            <person name="Friedman R."/>
            <person name="Frazier M."/>
            <person name="Venter J.C."/>
        </authorList>
    </citation>
    <scope>NUCLEOTIDE SEQUENCE [LARGE SCALE GENOMIC DNA]</scope>
    <source>
        <strain evidence="1 2">ATCC 23134</strain>
    </source>
</reference>
<gene>
    <name evidence="1" type="ORF">M23134_03174</name>
</gene>
<sequence>MINDKFEQSYANFKAIKKGIYRFYPKYPFYCSKNLLVCLVIFYK</sequence>
<accession>A1ZGC1</accession>
<dbReference type="EMBL" id="AAWS01000006">
    <property type="protein sequence ID" value="EAY30538.1"/>
    <property type="molecule type" value="Genomic_DNA"/>
</dbReference>
<keyword evidence="2" id="KW-1185">Reference proteome</keyword>
<evidence type="ECO:0000313" key="2">
    <source>
        <dbReference type="Proteomes" id="UP000004095"/>
    </source>
</evidence>